<feature type="chain" id="PRO_5035316633" evidence="2">
    <location>
        <begin position="25"/>
        <end position="130"/>
    </location>
</feature>
<name>A0A8J5WLU4_ZIZPA</name>
<dbReference type="GO" id="GO:0001709">
    <property type="term" value="P:cell fate determination"/>
    <property type="evidence" value="ECO:0007669"/>
    <property type="project" value="TreeGrafter"/>
</dbReference>
<dbReference type="AlphaFoldDB" id="A0A8J5WLU4"/>
<dbReference type="InterPro" id="IPR040361">
    <property type="entry name" value="TPD1"/>
</dbReference>
<reference evidence="3" key="1">
    <citation type="journal article" date="2021" name="bioRxiv">
        <title>Whole Genome Assembly and Annotation of Northern Wild Rice, Zizania palustris L., Supports a Whole Genome Duplication in the Zizania Genus.</title>
        <authorList>
            <person name="Haas M."/>
            <person name="Kono T."/>
            <person name="Macchietto M."/>
            <person name="Millas R."/>
            <person name="McGilp L."/>
            <person name="Shao M."/>
            <person name="Duquette J."/>
            <person name="Hirsch C.N."/>
            <person name="Kimball J."/>
        </authorList>
    </citation>
    <scope>NUCLEOTIDE SEQUENCE</scope>
    <source>
        <tissue evidence="3">Fresh leaf tissue</tissue>
    </source>
</reference>
<feature type="signal peptide" evidence="2">
    <location>
        <begin position="1"/>
        <end position="24"/>
    </location>
</feature>
<dbReference type="Pfam" id="PF24068">
    <property type="entry name" value="TPD1_C"/>
    <property type="match status" value="1"/>
</dbReference>
<reference evidence="3" key="2">
    <citation type="submission" date="2021-02" db="EMBL/GenBank/DDBJ databases">
        <authorList>
            <person name="Kimball J.A."/>
            <person name="Haas M.W."/>
            <person name="Macchietto M."/>
            <person name="Kono T."/>
            <person name="Duquette J."/>
            <person name="Shao M."/>
        </authorList>
    </citation>
    <scope>NUCLEOTIDE SEQUENCE</scope>
    <source>
        <tissue evidence="3">Fresh leaf tissue</tissue>
    </source>
</reference>
<comment type="caution">
    <text evidence="3">The sequence shown here is derived from an EMBL/GenBank/DDBJ whole genome shotgun (WGS) entry which is preliminary data.</text>
</comment>
<dbReference type="Proteomes" id="UP000729402">
    <property type="component" value="Unassembled WGS sequence"/>
</dbReference>
<proteinExistence type="predicted"/>
<keyword evidence="1 2" id="KW-0732">Signal</keyword>
<protein>
    <submittedName>
        <fullName evidence="3">Uncharacterized protein</fullName>
    </submittedName>
</protein>
<evidence type="ECO:0000256" key="1">
    <source>
        <dbReference type="ARBA" id="ARBA00022729"/>
    </source>
</evidence>
<organism evidence="3 4">
    <name type="scientific">Zizania palustris</name>
    <name type="common">Northern wild rice</name>
    <dbReference type="NCBI Taxonomy" id="103762"/>
    <lineage>
        <taxon>Eukaryota</taxon>
        <taxon>Viridiplantae</taxon>
        <taxon>Streptophyta</taxon>
        <taxon>Embryophyta</taxon>
        <taxon>Tracheophyta</taxon>
        <taxon>Spermatophyta</taxon>
        <taxon>Magnoliopsida</taxon>
        <taxon>Liliopsida</taxon>
        <taxon>Poales</taxon>
        <taxon>Poaceae</taxon>
        <taxon>BOP clade</taxon>
        <taxon>Oryzoideae</taxon>
        <taxon>Oryzeae</taxon>
        <taxon>Zizaniinae</taxon>
        <taxon>Zizania</taxon>
    </lineage>
</organism>
<dbReference type="EMBL" id="JAAALK010000081">
    <property type="protein sequence ID" value="KAG8090797.1"/>
    <property type="molecule type" value="Genomic_DNA"/>
</dbReference>
<gene>
    <name evidence="3" type="ORF">GUJ93_ZPchr0011g28527</name>
</gene>
<keyword evidence="4" id="KW-1185">Reference proteome</keyword>
<dbReference type="PANTHER" id="PTHR33184">
    <property type="entry name" value="PROTEIN TAPETUM DETERMINANT 1-LIKE-RELATED"/>
    <property type="match status" value="1"/>
</dbReference>
<dbReference type="PANTHER" id="PTHR33184:SF5">
    <property type="entry name" value="PUTATIVE-RELATED"/>
    <property type="match status" value="1"/>
</dbReference>
<dbReference type="OrthoDB" id="600752at2759"/>
<evidence type="ECO:0000256" key="2">
    <source>
        <dbReference type="SAM" id="SignalP"/>
    </source>
</evidence>
<evidence type="ECO:0000313" key="4">
    <source>
        <dbReference type="Proteomes" id="UP000729402"/>
    </source>
</evidence>
<accession>A0A8J5WLU4</accession>
<sequence>MAATATDFPVIFVVVLCLLHGAEAQVCRKGSEVAVAVTKTGRSVGGQPEYRVDFTTACPCPVVGVRLTCDGLDGSAEPLDPSTVEVVGDGVCALKLPVVPGKTVSFKYALEAPINLRVISGGVKCTTVAN</sequence>
<evidence type="ECO:0000313" key="3">
    <source>
        <dbReference type="EMBL" id="KAG8090797.1"/>
    </source>
</evidence>